<evidence type="ECO:0000313" key="2">
    <source>
        <dbReference type="Proteomes" id="UP000635726"/>
    </source>
</evidence>
<proteinExistence type="predicted"/>
<organism evidence="1 2">
    <name type="scientific">Deinococcus aquiradiocola</name>
    <dbReference type="NCBI Taxonomy" id="393059"/>
    <lineage>
        <taxon>Bacteria</taxon>
        <taxon>Thermotogati</taxon>
        <taxon>Deinococcota</taxon>
        <taxon>Deinococci</taxon>
        <taxon>Deinococcales</taxon>
        <taxon>Deinococcaceae</taxon>
        <taxon>Deinococcus</taxon>
    </lineage>
</organism>
<sequence>MPGAPWEQPGWEQHARAWIADQLERYGLRCDGEIEPVHRLPWSRVLRVPSGRGDLYFKASPPVFGHEPALTRTLGQLFRDRVPEVLAADPELGWLLMKDAGMTLRSAASGDEWLRCMDTVFARMAVLQMGCVDHSPSLLALGVPDRRLAGLPEHFARLLDEQEHTLTPAPDALTPGEIREGRRLLGSFADLCSDLASRGVPETLHHDDFHDANVFVDVRLQRPRVADWAESAVTHPFCTLTVGLRSAAHNAGLLEDSPRLGRLVDAYLEPWSAHGTLPELREALNLALRVGRIVRALTWAHLTASLRPAEQRQESAAQGWIRMYLDAERHLQA</sequence>
<name>A0A917UM29_9DEIO</name>
<comment type="caution">
    <text evidence="1">The sequence shown here is derived from an EMBL/GenBank/DDBJ whole genome shotgun (WGS) entry which is preliminary data.</text>
</comment>
<dbReference type="AlphaFoldDB" id="A0A917UM29"/>
<dbReference type="EMBL" id="BMOE01000002">
    <property type="protein sequence ID" value="GGJ67351.1"/>
    <property type="molecule type" value="Genomic_DNA"/>
</dbReference>
<dbReference type="RefSeq" id="WP_188961122.1">
    <property type="nucleotide sequence ID" value="NZ_BMOE01000002.1"/>
</dbReference>
<reference evidence="1" key="1">
    <citation type="journal article" date="2014" name="Int. J. Syst. Evol. Microbiol.">
        <title>Complete genome sequence of Corynebacterium casei LMG S-19264T (=DSM 44701T), isolated from a smear-ripened cheese.</title>
        <authorList>
            <consortium name="US DOE Joint Genome Institute (JGI-PGF)"/>
            <person name="Walter F."/>
            <person name="Albersmeier A."/>
            <person name="Kalinowski J."/>
            <person name="Ruckert C."/>
        </authorList>
    </citation>
    <scope>NUCLEOTIDE SEQUENCE</scope>
    <source>
        <strain evidence="1">JCM 14371</strain>
    </source>
</reference>
<protein>
    <submittedName>
        <fullName evidence="1">Phosphotransferase</fullName>
    </submittedName>
</protein>
<reference evidence="1" key="2">
    <citation type="submission" date="2020-09" db="EMBL/GenBank/DDBJ databases">
        <authorList>
            <person name="Sun Q."/>
            <person name="Ohkuma M."/>
        </authorList>
    </citation>
    <scope>NUCLEOTIDE SEQUENCE</scope>
    <source>
        <strain evidence="1">JCM 14371</strain>
    </source>
</reference>
<dbReference type="InterPro" id="IPR011009">
    <property type="entry name" value="Kinase-like_dom_sf"/>
</dbReference>
<dbReference type="Proteomes" id="UP000635726">
    <property type="component" value="Unassembled WGS sequence"/>
</dbReference>
<keyword evidence="2" id="KW-1185">Reference proteome</keyword>
<dbReference type="SUPFAM" id="SSF56112">
    <property type="entry name" value="Protein kinase-like (PK-like)"/>
    <property type="match status" value="1"/>
</dbReference>
<evidence type="ECO:0000313" key="1">
    <source>
        <dbReference type="EMBL" id="GGJ67351.1"/>
    </source>
</evidence>
<accession>A0A917UM29</accession>
<gene>
    <name evidence="1" type="ORF">GCM10008939_09500</name>
</gene>